<dbReference type="GO" id="GO:0003700">
    <property type="term" value="F:DNA-binding transcription factor activity"/>
    <property type="evidence" value="ECO:0007669"/>
    <property type="project" value="TreeGrafter"/>
</dbReference>
<organism evidence="6 7">
    <name type="scientific">Novosphingobium nitrogenifigens DSM 19370</name>
    <dbReference type="NCBI Taxonomy" id="983920"/>
    <lineage>
        <taxon>Bacteria</taxon>
        <taxon>Pseudomonadati</taxon>
        <taxon>Pseudomonadota</taxon>
        <taxon>Alphaproteobacteria</taxon>
        <taxon>Sphingomonadales</taxon>
        <taxon>Sphingomonadaceae</taxon>
        <taxon>Novosphingobium</taxon>
    </lineage>
</organism>
<dbReference type="InterPro" id="IPR001647">
    <property type="entry name" value="HTH_TetR"/>
</dbReference>
<dbReference type="AlphaFoldDB" id="F1Z6Q3"/>
<dbReference type="PANTHER" id="PTHR30055">
    <property type="entry name" value="HTH-TYPE TRANSCRIPTIONAL REGULATOR RUTR"/>
    <property type="match status" value="1"/>
</dbReference>
<dbReference type="InterPro" id="IPR009057">
    <property type="entry name" value="Homeodomain-like_sf"/>
</dbReference>
<evidence type="ECO:0000256" key="2">
    <source>
        <dbReference type="ARBA" id="ARBA00023125"/>
    </source>
</evidence>
<feature type="DNA-binding region" description="H-T-H motif" evidence="4">
    <location>
        <begin position="36"/>
        <end position="55"/>
    </location>
</feature>
<dbReference type="eggNOG" id="COG1309">
    <property type="taxonomic scope" value="Bacteria"/>
</dbReference>
<keyword evidence="1" id="KW-0805">Transcription regulation</keyword>
<reference evidence="6 7" key="1">
    <citation type="journal article" date="2012" name="J. Bacteriol.">
        <title>Draft Genome Sequence of Novosphingobium nitrogenifigens Y88T.</title>
        <authorList>
            <person name="Strabala T.J."/>
            <person name="Macdonald L."/>
            <person name="Liu V."/>
            <person name="Smit A.M."/>
        </authorList>
    </citation>
    <scope>NUCLEOTIDE SEQUENCE [LARGE SCALE GENOMIC DNA]</scope>
    <source>
        <strain evidence="6 7">DSM 19370</strain>
    </source>
</reference>
<proteinExistence type="predicted"/>
<keyword evidence="3" id="KW-0804">Transcription</keyword>
<dbReference type="Gene3D" id="1.10.10.60">
    <property type="entry name" value="Homeodomain-like"/>
    <property type="match status" value="1"/>
</dbReference>
<keyword evidence="2 4" id="KW-0238">DNA-binding</keyword>
<dbReference type="RefSeq" id="WP_008070055.1">
    <property type="nucleotide sequence ID" value="NZ_AQWK01000003.1"/>
</dbReference>
<accession>F1Z6Q3</accession>
<dbReference type="PROSITE" id="PS50977">
    <property type="entry name" value="HTH_TETR_2"/>
    <property type="match status" value="1"/>
</dbReference>
<sequence>MVTKCRLARSSPDERREHIIAVAAEAFTQEGYGATSMSTIAARVGGSKATLYKYFPSKEALFGAVMEERCARVLAPLRDLRGSDSDNLEELMADFGVRFLTKIYEQGALDVQRMIYSDGSRFPELAAVFFRSGPDVVMVELADMLGRFRESGVIECEDLSLAAGQFLGMLRGDSHLRFTMGVEAAPPAEEIERQARMAARIFVRGLLKR</sequence>
<keyword evidence="7" id="KW-1185">Reference proteome</keyword>
<dbReference type="FunFam" id="1.10.10.60:FF:000141">
    <property type="entry name" value="TetR family transcriptional regulator"/>
    <property type="match status" value="1"/>
</dbReference>
<dbReference type="Pfam" id="PF14246">
    <property type="entry name" value="TetR_C_7"/>
    <property type="match status" value="1"/>
</dbReference>
<dbReference type="Gene3D" id="1.10.357.10">
    <property type="entry name" value="Tetracycline Repressor, domain 2"/>
    <property type="match status" value="1"/>
</dbReference>
<dbReference type="PANTHER" id="PTHR30055:SF234">
    <property type="entry name" value="HTH-TYPE TRANSCRIPTIONAL REGULATOR BETI"/>
    <property type="match status" value="1"/>
</dbReference>
<feature type="domain" description="HTH tetR-type" evidence="5">
    <location>
        <begin position="13"/>
        <end position="73"/>
    </location>
</feature>
<dbReference type="FunCoup" id="F1Z6Q3">
    <property type="interactions" value="151"/>
</dbReference>
<dbReference type="Proteomes" id="UP000004728">
    <property type="component" value="Unassembled WGS sequence"/>
</dbReference>
<dbReference type="Pfam" id="PF00440">
    <property type="entry name" value="TetR_N"/>
    <property type="match status" value="1"/>
</dbReference>
<dbReference type="InParanoid" id="F1Z6Q3"/>
<dbReference type="EMBL" id="AEWJ01000025">
    <property type="protein sequence ID" value="EGD59713.1"/>
    <property type="molecule type" value="Genomic_DNA"/>
</dbReference>
<evidence type="ECO:0000313" key="7">
    <source>
        <dbReference type="Proteomes" id="UP000004728"/>
    </source>
</evidence>
<evidence type="ECO:0000256" key="4">
    <source>
        <dbReference type="PROSITE-ProRule" id="PRU00335"/>
    </source>
</evidence>
<dbReference type="OrthoDB" id="9816431at2"/>
<dbReference type="STRING" id="983920.Y88_2497"/>
<gene>
    <name evidence="6" type="ORF">Y88_2497</name>
</gene>
<dbReference type="HOGENOM" id="CLU_069356_27_0_5"/>
<comment type="caution">
    <text evidence="6">The sequence shown here is derived from an EMBL/GenBank/DDBJ whole genome shotgun (WGS) entry which is preliminary data.</text>
</comment>
<protein>
    <submittedName>
        <fullName evidence="6">TetR-family transcriptional regulator</fullName>
    </submittedName>
</protein>
<evidence type="ECO:0000256" key="1">
    <source>
        <dbReference type="ARBA" id="ARBA00023015"/>
    </source>
</evidence>
<dbReference type="PRINTS" id="PR00455">
    <property type="entry name" value="HTHTETR"/>
</dbReference>
<dbReference type="GO" id="GO:0000976">
    <property type="term" value="F:transcription cis-regulatory region binding"/>
    <property type="evidence" value="ECO:0007669"/>
    <property type="project" value="TreeGrafter"/>
</dbReference>
<dbReference type="InterPro" id="IPR039536">
    <property type="entry name" value="TetR_C_Proteobacteria"/>
</dbReference>
<evidence type="ECO:0000259" key="5">
    <source>
        <dbReference type="PROSITE" id="PS50977"/>
    </source>
</evidence>
<name>F1Z6Q3_9SPHN</name>
<evidence type="ECO:0000256" key="3">
    <source>
        <dbReference type="ARBA" id="ARBA00023163"/>
    </source>
</evidence>
<dbReference type="InterPro" id="IPR050109">
    <property type="entry name" value="HTH-type_TetR-like_transc_reg"/>
</dbReference>
<evidence type="ECO:0000313" key="6">
    <source>
        <dbReference type="EMBL" id="EGD59713.1"/>
    </source>
</evidence>
<dbReference type="SUPFAM" id="SSF46689">
    <property type="entry name" value="Homeodomain-like"/>
    <property type="match status" value="1"/>
</dbReference>